<dbReference type="AlphaFoldDB" id="A0A2K8SFW4"/>
<name>A0A2K8SFW4_9NOSO</name>
<keyword evidence="2" id="KW-1185">Reference proteome</keyword>
<sequence>MWQWVFTRIEPKLTRLKNEIGKTLGEQLDTEKQPPVQ</sequence>
<accession>A0A2K8SFW4</accession>
<gene>
    <name evidence="1" type="ORF">COO91_00148</name>
</gene>
<dbReference type="EMBL" id="CP024785">
    <property type="protein sequence ID" value="AUB34328.1"/>
    <property type="molecule type" value="Genomic_DNA"/>
</dbReference>
<reference evidence="1 2" key="1">
    <citation type="submission" date="2017-11" db="EMBL/GenBank/DDBJ databases">
        <title>Complete genome of a free-living desiccation-tolerant cyanobacterium and its photosynthetic adaptation to extreme terrestrial habitat.</title>
        <authorList>
            <person name="Shang J."/>
        </authorList>
    </citation>
    <scope>NUCLEOTIDE SEQUENCE [LARGE SCALE GENOMIC DNA]</scope>
    <source>
        <strain evidence="1 2">CCNUN1</strain>
    </source>
</reference>
<proteinExistence type="predicted"/>
<dbReference type="KEGG" id="nfl:COO91_00148"/>
<organism evidence="1 2">
    <name type="scientific">Nostoc flagelliforme CCNUN1</name>
    <dbReference type="NCBI Taxonomy" id="2038116"/>
    <lineage>
        <taxon>Bacteria</taxon>
        <taxon>Bacillati</taxon>
        <taxon>Cyanobacteriota</taxon>
        <taxon>Cyanophyceae</taxon>
        <taxon>Nostocales</taxon>
        <taxon>Nostocaceae</taxon>
        <taxon>Nostoc</taxon>
    </lineage>
</organism>
<dbReference type="Proteomes" id="UP000232003">
    <property type="component" value="Chromosome"/>
</dbReference>
<protein>
    <submittedName>
        <fullName evidence="1">Uncharacterized protein</fullName>
    </submittedName>
</protein>
<evidence type="ECO:0000313" key="1">
    <source>
        <dbReference type="EMBL" id="AUB34328.1"/>
    </source>
</evidence>
<evidence type="ECO:0000313" key="2">
    <source>
        <dbReference type="Proteomes" id="UP000232003"/>
    </source>
</evidence>